<proteinExistence type="predicted"/>
<dbReference type="InterPro" id="IPR009061">
    <property type="entry name" value="DNA-bd_dom_put_sf"/>
</dbReference>
<keyword evidence="3" id="KW-1185">Reference proteome</keyword>
<evidence type="ECO:0000256" key="1">
    <source>
        <dbReference type="SAM" id="MobiDB-lite"/>
    </source>
</evidence>
<name>A0A166ADD5_EXIGL</name>
<feature type="region of interest" description="Disordered" evidence="1">
    <location>
        <begin position="1"/>
        <end position="57"/>
    </location>
</feature>
<protein>
    <submittedName>
        <fullName evidence="2">Uncharacterized protein</fullName>
    </submittedName>
</protein>
<dbReference type="SUPFAM" id="SSF46955">
    <property type="entry name" value="Putative DNA-binding domain"/>
    <property type="match status" value="1"/>
</dbReference>
<dbReference type="Proteomes" id="UP000077266">
    <property type="component" value="Unassembled WGS sequence"/>
</dbReference>
<gene>
    <name evidence="2" type="ORF">EXIGLDRAFT_110851</name>
</gene>
<reference evidence="2 3" key="1">
    <citation type="journal article" date="2016" name="Mol. Biol. Evol.">
        <title>Comparative Genomics of Early-Diverging Mushroom-Forming Fungi Provides Insights into the Origins of Lignocellulose Decay Capabilities.</title>
        <authorList>
            <person name="Nagy L.G."/>
            <person name="Riley R."/>
            <person name="Tritt A."/>
            <person name="Adam C."/>
            <person name="Daum C."/>
            <person name="Floudas D."/>
            <person name="Sun H."/>
            <person name="Yadav J.S."/>
            <person name="Pangilinan J."/>
            <person name="Larsson K.H."/>
            <person name="Matsuura K."/>
            <person name="Barry K."/>
            <person name="Labutti K."/>
            <person name="Kuo R."/>
            <person name="Ohm R.A."/>
            <person name="Bhattacharya S.S."/>
            <person name="Shirouzu T."/>
            <person name="Yoshinaga Y."/>
            <person name="Martin F.M."/>
            <person name="Grigoriev I.V."/>
            <person name="Hibbett D.S."/>
        </authorList>
    </citation>
    <scope>NUCLEOTIDE SEQUENCE [LARGE SCALE GENOMIC DNA]</scope>
    <source>
        <strain evidence="2 3">HHB12029</strain>
    </source>
</reference>
<dbReference type="OrthoDB" id="3058642at2759"/>
<dbReference type="EMBL" id="KV426040">
    <property type="protein sequence ID" value="KZV90819.1"/>
    <property type="molecule type" value="Genomic_DNA"/>
</dbReference>
<dbReference type="AlphaFoldDB" id="A0A166ADD5"/>
<dbReference type="CDD" id="cd21075">
    <property type="entry name" value="DBD_XPA-like"/>
    <property type="match status" value="1"/>
</dbReference>
<feature type="compositionally biased region" description="Basic and acidic residues" evidence="1">
    <location>
        <begin position="35"/>
        <end position="50"/>
    </location>
</feature>
<organism evidence="2 3">
    <name type="scientific">Exidia glandulosa HHB12029</name>
    <dbReference type="NCBI Taxonomy" id="1314781"/>
    <lineage>
        <taxon>Eukaryota</taxon>
        <taxon>Fungi</taxon>
        <taxon>Dikarya</taxon>
        <taxon>Basidiomycota</taxon>
        <taxon>Agaricomycotina</taxon>
        <taxon>Agaricomycetes</taxon>
        <taxon>Auriculariales</taxon>
        <taxon>Exidiaceae</taxon>
        <taxon>Exidia</taxon>
    </lineage>
</organism>
<evidence type="ECO:0000313" key="3">
    <source>
        <dbReference type="Proteomes" id="UP000077266"/>
    </source>
</evidence>
<accession>A0A166ADD5</accession>
<sequence>MKQYRLTKKEMESLTCTKQTSRRYLPGQGNPDMHLYQERDVERRAREKHGGPSGLKSKLDELYDLHVAKQAQKSADKRTTFTAPQWYSRESASNPSSSTSILPVPMDIWAMTPALQELKKRFPEWLWTAVNKHLDHEENKHPDGSGYFLSPPRSKAVKAALKELKYPDRPTELERLPSSPSFNALREVLHRGRRDVVREYENQEGDKSFSWQLSFVRDLFPALEAVVREHGTDKHGWETIRWEVYDAFADAAMSVEYTEDIGWADHAVRWLVGQTSGSTKQRLRAMWGDDRLAVHLSKAYDAMLPRTDEYGRIEP</sequence>
<dbReference type="InParanoid" id="A0A166ADD5"/>
<evidence type="ECO:0000313" key="2">
    <source>
        <dbReference type="EMBL" id="KZV90819.1"/>
    </source>
</evidence>